<feature type="transmembrane region" description="Helical" evidence="1">
    <location>
        <begin position="6"/>
        <end position="33"/>
    </location>
</feature>
<evidence type="ECO:0000256" key="1">
    <source>
        <dbReference type="SAM" id="Phobius"/>
    </source>
</evidence>
<name>A0A2T3M7R3_9GAMM</name>
<dbReference type="AlphaFoldDB" id="A0A2T3M7R3"/>
<proteinExistence type="predicted"/>
<organism evidence="2 3">
    <name type="scientific">Photobacterium iliopiscarium</name>
    <dbReference type="NCBI Taxonomy" id="56192"/>
    <lineage>
        <taxon>Bacteria</taxon>
        <taxon>Pseudomonadati</taxon>
        <taxon>Pseudomonadota</taxon>
        <taxon>Gammaproteobacteria</taxon>
        <taxon>Vibrionales</taxon>
        <taxon>Vibrionaceae</taxon>
        <taxon>Photobacterium</taxon>
    </lineage>
</organism>
<gene>
    <name evidence="2" type="ORF">C9I88_19815</name>
</gene>
<keyword evidence="1" id="KW-0472">Membrane</keyword>
<evidence type="ECO:0000313" key="3">
    <source>
        <dbReference type="Proteomes" id="UP000241954"/>
    </source>
</evidence>
<accession>A0A2T3M7R3</accession>
<keyword evidence="1" id="KW-1133">Transmembrane helix</keyword>
<protein>
    <submittedName>
        <fullName evidence="2">Uncharacterized protein</fullName>
    </submittedName>
</protein>
<comment type="caution">
    <text evidence="2">The sequence shown here is derived from an EMBL/GenBank/DDBJ whole genome shotgun (WGS) entry which is preliminary data.</text>
</comment>
<dbReference type="RefSeq" id="WP_107238134.1">
    <property type="nucleotide sequence ID" value="NZ_PYLW01000040.1"/>
</dbReference>
<reference evidence="2 3" key="1">
    <citation type="submission" date="2018-01" db="EMBL/GenBank/DDBJ databases">
        <title>Whole genome sequencing of Histamine producing bacteria.</title>
        <authorList>
            <person name="Butler K."/>
        </authorList>
    </citation>
    <scope>NUCLEOTIDE SEQUENCE [LARGE SCALE GENOMIC DNA]</scope>
    <source>
        <strain evidence="2 3">NCIMB 13481</strain>
    </source>
</reference>
<keyword evidence="1" id="KW-0812">Transmembrane</keyword>
<dbReference type="Proteomes" id="UP000241954">
    <property type="component" value="Unassembled WGS sequence"/>
</dbReference>
<dbReference type="EMBL" id="PYLW01000040">
    <property type="protein sequence ID" value="PSV88403.1"/>
    <property type="molecule type" value="Genomic_DNA"/>
</dbReference>
<evidence type="ECO:0000313" key="2">
    <source>
        <dbReference type="EMBL" id="PSV88403.1"/>
    </source>
</evidence>
<sequence>MEVMTWAFIGTIIGAIASIATTIITNWSSYLIVRQTKGYERKEIANTFQRQTIIELQVELLEYIRSCYQAYLYDCNQFKKTGEWGGKLPEDLNTKNRELSAKTSILIQRISNNELRDNLLVLKDSCARCTLSKKKSEADELYAILSEDYQKSNELLGMVLRSTYQ</sequence>